<keyword evidence="3" id="KW-1185">Reference proteome</keyword>
<evidence type="ECO:0000313" key="3">
    <source>
        <dbReference type="Proteomes" id="UP001066276"/>
    </source>
</evidence>
<comment type="caution">
    <text evidence="2">The sequence shown here is derived from an EMBL/GenBank/DDBJ whole genome shotgun (WGS) entry which is preliminary data.</text>
</comment>
<evidence type="ECO:0000256" key="1">
    <source>
        <dbReference type="SAM" id="MobiDB-lite"/>
    </source>
</evidence>
<sequence>MDDVSVFCANGRSIKELEKTCIEFGMASGAKINSAKPETLLLGHWTPTRDPLPFPIKQDFLNILGVWFGREIMGRKTGEDKAEARTLEPPEADNRREVFGPAE</sequence>
<proteinExistence type="predicted"/>
<protein>
    <recommendedName>
        <fullName evidence="4">Reverse transcriptase domain-containing protein</fullName>
    </recommendedName>
</protein>
<gene>
    <name evidence="2" type="ORF">NDU88_002705</name>
</gene>
<name>A0AAV7WQN5_PLEWA</name>
<feature type="region of interest" description="Disordered" evidence="1">
    <location>
        <begin position="77"/>
        <end position="103"/>
    </location>
</feature>
<dbReference type="EMBL" id="JANPWB010000001">
    <property type="protein sequence ID" value="KAJ1215095.1"/>
    <property type="molecule type" value="Genomic_DNA"/>
</dbReference>
<evidence type="ECO:0000313" key="2">
    <source>
        <dbReference type="EMBL" id="KAJ1215095.1"/>
    </source>
</evidence>
<dbReference type="AlphaFoldDB" id="A0AAV7WQN5"/>
<reference evidence="2" key="1">
    <citation type="journal article" date="2022" name="bioRxiv">
        <title>Sequencing and chromosome-scale assembly of the giantPleurodeles waltlgenome.</title>
        <authorList>
            <person name="Brown T."/>
            <person name="Elewa A."/>
            <person name="Iarovenko S."/>
            <person name="Subramanian E."/>
            <person name="Araus A.J."/>
            <person name="Petzold A."/>
            <person name="Susuki M."/>
            <person name="Suzuki K.-i.T."/>
            <person name="Hayashi T."/>
            <person name="Toyoda A."/>
            <person name="Oliveira C."/>
            <person name="Osipova E."/>
            <person name="Leigh N.D."/>
            <person name="Simon A."/>
            <person name="Yun M.H."/>
        </authorList>
    </citation>
    <scope>NUCLEOTIDE SEQUENCE</scope>
    <source>
        <strain evidence="2">20211129_DDA</strain>
        <tissue evidence="2">Liver</tissue>
    </source>
</reference>
<dbReference type="Proteomes" id="UP001066276">
    <property type="component" value="Chromosome 1_1"/>
</dbReference>
<accession>A0AAV7WQN5</accession>
<organism evidence="2 3">
    <name type="scientific">Pleurodeles waltl</name>
    <name type="common">Iberian ribbed newt</name>
    <dbReference type="NCBI Taxonomy" id="8319"/>
    <lineage>
        <taxon>Eukaryota</taxon>
        <taxon>Metazoa</taxon>
        <taxon>Chordata</taxon>
        <taxon>Craniata</taxon>
        <taxon>Vertebrata</taxon>
        <taxon>Euteleostomi</taxon>
        <taxon>Amphibia</taxon>
        <taxon>Batrachia</taxon>
        <taxon>Caudata</taxon>
        <taxon>Salamandroidea</taxon>
        <taxon>Salamandridae</taxon>
        <taxon>Pleurodelinae</taxon>
        <taxon>Pleurodeles</taxon>
    </lineage>
</organism>
<evidence type="ECO:0008006" key="4">
    <source>
        <dbReference type="Google" id="ProtNLM"/>
    </source>
</evidence>